<accession>A0ABX6A0Y9</accession>
<dbReference type="EMBL" id="CP043961">
    <property type="protein sequence ID" value="QER90599.1"/>
    <property type="molecule type" value="Genomic_DNA"/>
</dbReference>
<name>A0ABX6A0Y9_STRTE</name>
<evidence type="ECO:0008006" key="3">
    <source>
        <dbReference type="Google" id="ProtNLM"/>
    </source>
</evidence>
<proteinExistence type="predicted"/>
<geneLocation type="plasmid" evidence="1 2">
    <name>unnamed2</name>
</geneLocation>
<keyword evidence="2" id="KW-1185">Reference proteome</keyword>
<evidence type="ECO:0000313" key="2">
    <source>
        <dbReference type="Proteomes" id="UP000324308"/>
    </source>
</evidence>
<keyword evidence="1" id="KW-0614">Plasmid</keyword>
<reference evidence="1 2" key="1">
    <citation type="submission" date="2019-09" db="EMBL/GenBank/DDBJ databases">
        <title>Draft genome sequence of the Ebosin-producing strain Streptomyces sp. 139.</title>
        <authorList>
            <person name="Ai L."/>
            <person name="Geng M."/>
            <person name="Ma M."/>
            <person name="Bai L."/>
        </authorList>
    </citation>
    <scope>NUCLEOTIDE SEQUENCE [LARGE SCALE GENOMIC DNA]</scope>
    <source>
        <strain evidence="1 2">139</strain>
        <plasmid evidence="1 2">unnamed2</plasmid>
    </source>
</reference>
<dbReference type="RefSeq" id="WP_150157870.1">
    <property type="nucleotide sequence ID" value="NZ_CP043961.1"/>
</dbReference>
<dbReference type="Proteomes" id="UP000324308">
    <property type="component" value="Plasmid unnamed2"/>
</dbReference>
<gene>
    <name evidence="1" type="ORF">F3L20_33815</name>
</gene>
<organism evidence="1 2">
    <name type="scientific">Streptomyces tendae</name>
    <dbReference type="NCBI Taxonomy" id="1932"/>
    <lineage>
        <taxon>Bacteria</taxon>
        <taxon>Bacillati</taxon>
        <taxon>Actinomycetota</taxon>
        <taxon>Actinomycetes</taxon>
        <taxon>Kitasatosporales</taxon>
        <taxon>Streptomycetaceae</taxon>
        <taxon>Streptomyces</taxon>
    </lineage>
</organism>
<evidence type="ECO:0000313" key="1">
    <source>
        <dbReference type="EMBL" id="QER90599.1"/>
    </source>
</evidence>
<sequence length="204" mass="23890">MTEQSKETKAVWERTRELGRQLDEVNGRLDTLEEQKLADRIEELSLVVKRLASKPEADTPAVWNWNAFTPQQQVGAWEILLQWVEGTFRVRWPRSYKEMLGYAERGSSCWWQHPDMVETLTSLMMSHHWAYLDKEASPLRVAEWLGRWLPDAVRQGKFILEECRAGYEGGNGHKHDLFENKALQHDREQLDGYLHMLRTGEVPS</sequence>
<protein>
    <recommendedName>
        <fullName evidence="3">DUF4913 domain-containing protein</fullName>
    </recommendedName>
</protein>